<dbReference type="PANTHER" id="PTHR36837">
    <property type="entry name" value="POLY(3-HYDROXYALKANOATE) POLYMERASE SUBUNIT PHAC"/>
    <property type="match status" value="1"/>
</dbReference>
<dbReference type="InterPro" id="IPR051321">
    <property type="entry name" value="PHA/PHB_synthase"/>
</dbReference>
<dbReference type="GO" id="GO:0016746">
    <property type="term" value="F:acyltransferase activity"/>
    <property type="evidence" value="ECO:0007669"/>
    <property type="project" value="UniProtKB-KW"/>
</dbReference>
<dbReference type="RefSeq" id="WP_221205918.1">
    <property type="nucleotide sequence ID" value="NZ_JACHXA010000009.1"/>
</dbReference>
<evidence type="ECO:0000313" key="4">
    <source>
        <dbReference type="Proteomes" id="UP000581135"/>
    </source>
</evidence>
<sequence>MARARRGPAQIDKKGGRDTTMPRTEQLRPALERQGPRPLPLHLATATLLWGSSLSAWTLWKSDSLRWSASLQAAKPAQEEASEQALRAALEKCDPEVFQTALAQAVRERMGRFLDGVEAYRSYPEHRELPEMPVVWQEGNSRLLDYAPDAPSDAPTVLFVPSLVNRFYVLDLDRETSLLRWLAREGFKPVVMDWGAPGESEMDFTLTDYVAGRLEAALDALKQIQEGPLHLAGYCMGGLLALALAQRRSRDFASLVLMAAPWDFHAEQPEAARLLGLQAEVMAPLLRTMGVMPTDMIQSYFALLDPAGVLRKFLAFAQFEPGSPKARRFVALEDWLNDGVPLAAKVAGECLSGWYGRNEPARGRWRIAGHPVKPEDLRLPALVMVPAQDRIVPPRSALALAAALPGAQVEQPKLGHIGMVVSARAPERIWKPLVEWLSARS</sequence>
<dbReference type="InterPro" id="IPR029058">
    <property type="entry name" value="AB_hydrolase_fold"/>
</dbReference>
<evidence type="ECO:0000256" key="1">
    <source>
        <dbReference type="SAM" id="MobiDB-lite"/>
    </source>
</evidence>
<evidence type="ECO:0000259" key="2">
    <source>
        <dbReference type="Pfam" id="PF00561"/>
    </source>
</evidence>
<name>A0A839SWE3_9PROT</name>
<dbReference type="InterPro" id="IPR000073">
    <property type="entry name" value="AB_hydrolase_1"/>
</dbReference>
<keyword evidence="4" id="KW-1185">Reference proteome</keyword>
<dbReference type="Gene3D" id="3.40.50.1820">
    <property type="entry name" value="alpha/beta hydrolase"/>
    <property type="match status" value="1"/>
</dbReference>
<accession>A0A839SWE3</accession>
<feature type="domain" description="AB hydrolase-1" evidence="2">
    <location>
        <begin position="155"/>
        <end position="418"/>
    </location>
</feature>
<reference evidence="3 4" key="1">
    <citation type="submission" date="2020-08" db="EMBL/GenBank/DDBJ databases">
        <title>Genomic Encyclopedia of Type Strains, Phase III (KMG-III): the genomes of soil and plant-associated and newly described type strains.</title>
        <authorList>
            <person name="Whitman W."/>
        </authorList>
    </citation>
    <scope>NUCLEOTIDE SEQUENCE [LARGE SCALE GENOMIC DNA]</scope>
    <source>
        <strain evidence="3 4">CECT 8803</strain>
    </source>
</reference>
<dbReference type="PANTHER" id="PTHR36837:SF2">
    <property type="entry name" value="POLY(3-HYDROXYALKANOATE) POLYMERASE SUBUNIT PHAC"/>
    <property type="match status" value="1"/>
</dbReference>
<gene>
    <name evidence="3" type="ORF">FHR98_002926</name>
</gene>
<feature type="region of interest" description="Disordered" evidence="1">
    <location>
        <begin position="1"/>
        <end position="24"/>
    </location>
</feature>
<keyword evidence="3" id="KW-0012">Acyltransferase</keyword>
<dbReference type="EMBL" id="JACHXA010000009">
    <property type="protein sequence ID" value="MBB3066618.1"/>
    <property type="molecule type" value="Genomic_DNA"/>
</dbReference>
<dbReference type="AlphaFoldDB" id="A0A839SWE3"/>
<dbReference type="Pfam" id="PF00561">
    <property type="entry name" value="Abhydrolase_1"/>
    <property type="match status" value="1"/>
</dbReference>
<dbReference type="Proteomes" id="UP000581135">
    <property type="component" value="Unassembled WGS sequence"/>
</dbReference>
<evidence type="ECO:0000313" key="3">
    <source>
        <dbReference type="EMBL" id="MBB3066618.1"/>
    </source>
</evidence>
<protein>
    <submittedName>
        <fullName evidence="3">Polyhydroxyalkanoate synthase</fullName>
        <ecNumber evidence="3">2.3.1.-</ecNumber>
    </submittedName>
</protein>
<dbReference type="SUPFAM" id="SSF53474">
    <property type="entry name" value="alpha/beta-Hydrolases"/>
    <property type="match status" value="1"/>
</dbReference>
<organism evidence="3 4">
    <name type="scientific">Limibacillus halophilus</name>
    <dbReference type="NCBI Taxonomy" id="1579333"/>
    <lineage>
        <taxon>Bacteria</taxon>
        <taxon>Pseudomonadati</taxon>
        <taxon>Pseudomonadota</taxon>
        <taxon>Alphaproteobacteria</taxon>
        <taxon>Rhodospirillales</taxon>
        <taxon>Rhodovibrionaceae</taxon>
        <taxon>Limibacillus</taxon>
    </lineage>
</organism>
<comment type="caution">
    <text evidence="3">The sequence shown here is derived from an EMBL/GenBank/DDBJ whole genome shotgun (WGS) entry which is preliminary data.</text>
</comment>
<keyword evidence="3" id="KW-0808">Transferase</keyword>
<dbReference type="EC" id="2.3.1.-" evidence="3"/>
<proteinExistence type="predicted"/>